<dbReference type="GO" id="GO:0007548">
    <property type="term" value="P:sex differentiation"/>
    <property type="evidence" value="ECO:0007669"/>
    <property type="project" value="UniProtKB-ARBA"/>
</dbReference>
<dbReference type="PROSITE" id="PS01225">
    <property type="entry name" value="CTCK_2"/>
    <property type="match status" value="1"/>
</dbReference>
<keyword evidence="5" id="KW-0433">Leucine-rich repeat</keyword>
<evidence type="ECO:0000256" key="5">
    <source>
        <dbReference type="ARBA" id="ARBA00022614"/>
    </source>
</evidence>
<dbReference type="InterPro" id="IPR003591">
    <property type="entry name" value="Leu-rich_rpt_typical-subtyp"/>
</dbReference>
<dbReference type="GO" id="GO:0048495">
    <property type="term" value="F:Roundabout binding"/>
    <property type="evidence" value="ECO:0007669"/>
    <property type="project" value="TreeGrafter"/>
</dbReference>
<feature type="domain" description="EGF-like" evidence="14">
    <location>
        <begin position="1094"/>
        <end position="1132"/>
    </location>
</feature>
<protein>
    <recommendedName>
        <fullName evidence="17">Protein slit</fullName>
    </recommendedName>
</protein>
<feature type="domain" description="CTCK" evidence="12">
    <location>
        <begin position="1508"/>
        <end position="1579"/>
    </location>
</feature>
<keyword evidence="8 10" id="KW-1015">Disulfide bond</keyword>
<feature type="domain" description="Laminin G" evidence="13">
    <location>
        <begin position="1207"/>
        <end position="1379"/>
    </location>
</feature>
<keyword evidence="4 10" id="KW-0245">EGF-like domain</keyword>
<dbReference type="SMART" id="SM00181">
    <property type="entry name" value="EGF"/>
    <property type="match status" value="6"/>
</dbReference>
<dbReference type="SMART" id="SM00082">
    <property type="entry name" value="LRRCT"/>
    <property type="match status" value="4"/>
</dbReference>
<dbReference type="InterPro" id="IPR013320">
    <property type="entry name" value="ConA-like_dom_sf"/>
</dbReference>
<dbReference type="CDD" id="cd00110">
    <property type="entry name" value="LamG"/>
    <property type="match status" value="1"/>
</dbReference>
<dbReference type="SMART" id="SM00365">
    <property type="entry name" value="LRR_SD22"/>
    <property type="match status" value="5"/>
</dbReference>
<dbReference type="SMART" id="SM00369">
    <property type="entry name" value="LRR_TYP"/>
    <property type="match status" value="14"/>
</dbReference>
<feature type="domain" description="EGF-like" evidence="14">
    <location>
        <begin position="1017"/>
        <end position="1054"/>
    </location>
</feature>
<dbReference type="GO" id="GO:0016318">
    <property type="term" value="P:ommatidial rotation"/>
    <property type="evidence" value="ECO:0007669"/>
    <property type="project" value="UniProtKB-ARBA"/>
</dbReference>
<evidence type="ECO:0000259" key="13">
    <source>
        <dbReference type="PROSITE" id="PS50025"/>
    </source>
</evidence>
<dbReference type="GO" id="GO:0022407">
    <property type="term" value="P:regulation of cell-cell adhesion"/>
    <property type="evidence" value="ECO:0007669"/>
    <property type="project" value="UniProtKB-ARBA"/>
</dbReference>
<accession>A0AAW0TGJ2</accession>
<organism evidence="15 16">
    <name type="scientific">Scylla paramamosain</name>
    <name type="common">Mud crab</name>
    <dbReference type="NCBI Taxonomy" id="85552"/>
    <lineage>
        <taxon>Eukaryota</taxon>
        <taxon>Metazoa</taxon>
        <taxon>Ecdysozoa</taxon>
        <taxon>Arthropoda</taxon>
        <taxon>Crustacea</taxon>
        <taxon>Multicrustacea</taxon>
        <taxon>Malacostraca</taxon>
        <taxon>Eumalacostraca</taxon>
        <taxon>Eucarida</taxon>
        <taxon>Decapoda</taxon>
        <taxon>Pleocyemata</taxon>
        <taxon>Brachyura</taxon>
        <taxon>Eubrachyura</taxon>
        <taxon>Portunoidea</taxon>
        <taxon>Portunidae</taxon>
        <taxon>Portuninae</taxon>
        <taxon>Scylla</taxon>
    </lineage>
</organism>
<dbReference type="FunFam" id="2.60.120.200:FF:000134">
    <property type="entry name" value="Slit 2"/>
    <property type="match status" value="1"/>
</dbReference>
<evidence type="ECO:0000256" key="10">
    <source>
        <dbReference type="PROSITE-ProRule" id="PRU00076"/>
    </source>
</evidence>
<dbReference type="PROSITE" id="PS51450">
    <property type="entry name" value="LRR"/>
    <property type="match status" value="2"/>
</dbReference>
<dbReference type="SUPFAM" id="SSF52058">
    <property type="entry name" value="L domain-like"/>
    <property type="match status" value="3"/>
</dbReference>
<feature type="disulfide bond" evidence="10">
    <location>
        <begin position="1044"/>
        <end position="1053"/>
    </location>
</feature>
<feature type="disulfide bond" evidence="10">
    <location>
        <begin position="1493"/>
        <end position="1502"/>
    </location>
</feature>
<evidence type="ECO:0000256" key="2">
    <source>
        <dbReference type="ARBA" id="ARBA00022473"/>
    </source>
</evidence>
<proteinExistence type="predicted"/>
<dbReference type="EMBL" id="JARAKH010000031">
    <property type="protein sequence ID" value="KAK8386223.1"/>
    <property type="molecule type" value="Genomic_DNA"/>
</dbReference>
<gene>
    <name evidence="15" type="ORF">O3P69_010730</name>
</gene>
<dbReference type="GO" id="GO:0016477">
    <property type="term" value="P:cell migration"/>
    <property type="evidence" value="ECO:0007669"/>
    <property type="project" value="UniProtKB-ARBA"/>
</dbReference>
<dbReference type="InterPro" id="IPR000742">
    <property type="entry name" value="EGF"/>
</dbReference>
<dbReference type="GO" id="GO:0009986">
    <property type="term" value="C:cell surface"/>
    <property type="evidence" value="ECO:0007669"/>
    <property type="project" value="UniProtKB-ARBA"/>
</dbReference>
<dbReference type="InterPro" id="IPR001791">
    <property type="entry name" value="Laminin_G"/>
</dbReference>
<comment type="subcellular location">
    <subcellularLocation>
        <location evidence="1">Secreted</location>
    </subcellularLocation>
</comment>
<dbReference type="Pfam" id="PF02210">
    <property type="entry name" value="Laminin_G_2"/>
    <property type="match status" value="1"/>
</dbReference>
<dbReference type="FunFam" id="3.80.10.10:FF:000002">
    <property type="entry name" value="Slit guidance ligand 2"/>
    <property type="match status" value="2"/>
</dbReference>
<dbReference type="GO" id="GO:0050769">
    <property type="term" value="P:positive regulation of neurogenesis"/>
    <property type="evidence" value="ECO:0007669"/>
    <property type="project" value="UniProtKB-ARBA"/>
</dbReference>
<name>A0AAW0TGJ2_SCYPA</name>
<dbReference type="Gene3D" id="2.60.120.200">
    <property type="match status" value="1"/>
</dbReference>
<evidence type="ECO:0000259" key="14">
    <source>
        <dbReference type="PROSITE" id="PS50026"/>
    </source>
</evidence>
<evidence type="ECO:0000256" key="7">
    <source>
        <dbReference type="ARBA" id="ARBA00022737"/>
    </source>
</evidence>
<dbReference type="Proteomes" id="UP001487740">
    <property type="component" value="Unassembled WGS sequence"/>
</dbReference>
<dbReference type="InterPro" id="IPR000372">
    <property type="entry name" value="LRRNT"/>
</dbReference>
<dbReference type="InterPro" id="IPR006207">
    <property type="entry name" value="Cys_knot_C"/>
</dbReference>
<dbReference type="InterPro" id="IPR000483">
    <property type="entry name" value="Cys-rich_flank_reg_C"/>
</dbReference>
<dbReference type="PROSITE" id="PS00010">
    <property type="entry name" value="ASX_HYDROXYL"/>
    <property type="match status" value="3"/>
</dbReference>
<dbReference type="PROSITE" id="PS01186">
    <property type="entry name" value="EGF_2"/>
    <property type="match status" value="4"/>
</dbReference>
<comment type="caution">
    <text evidence="15">The sequence shown here is derived from an EMBL/GenBank/DDBJ whole genome shotgun (WGS) entry which is preliminary data.</text>
</comment>
<dbReference type="PANTHER" id="PTHR45836">
    <property type="entry name" value="SLIT HOMOLOG"/>
    <property type="match status" value="1"/>
</dbReference>
<dbReference type="GO" id="GO:0005509">
    <property type="term" value="F:calcium ion binding"/>
    <property type="evidence" value="ECO:0007669"/>
    <property type="project" value="InterPro"/>
</dbReference>
<dbReference type="PROSITE" id="PS50025">
    <property type="entry name" value="LAM_G_DOMAIN"/>
    <property type="match status" value="1"/>
</dbReference>
<feature type="disulfide bond" evidence="10">
    <location>
        <begin position="1467"/>
        <end position="1477"/>
    </location>
</feature>
<keyword evidence="9" id="KW-0325">Glycoprotein</keyword>
<keyword evidence="16" id="KW-1185">Reference proteome</keyword>
<feature type="domain" description="EGF-like" evidence="14">
    <location>
        <begin position="1134"/>
        <end position="1171"/>
    </location>
</feature>
<dbReference type="SMART" id="SM00179">
    <property type="entry name" value="EGF_CA"/>
    <property type="match status" value="6"/>
</dbReference>
<dbReference type="FunFam" id="2.10.25.10:FF:000080">
    <property type="entry name" value="Neurogenic locus notch 1"/>
    <property type="match status" value="2"/>
</dbReference>
<feature type="domain" description="EGF-like" evidence="14">
    <location>
        <begin position="980"/>
        <end position="1015"/>
    </location>
</feature>
<dbReference type="FunFam" id="3.80.10.10:FF:000004">
    <property type="entry name" value="Slit guidance ligand 2"/>
    <property type="match status" value="1"/>
</dbReference>
<keyword evidence="3" id="KW-0964">Secreted</keyword>
<dbReference type="PROSITE" id="PS01187">
    <property type="entry name" value="EGF_CA"/>
    <property type="match status" value="2"/>
</dbReference>
<keyword evidence="2" id="KW-0217">Developmental protein</keyword>
<evidence type="ECO:0000256" key="9">
    <source>
        <dbReference type="ARBA" id="ARBA00023180"/>
    </source>
</evidence>
<evidence type="ECO:0008006" key="17">
    <source>
        <dbReference type="Google" id="ProtNLM"/>
    </source>
</evidence>
<dbReference type="InterPro" id="IPR001881">
    <property type="entry name" value="EGF-like_Ca-bd_dom"/>
</dbReference>
<feature type="disulfide bond" evidence="10">
    <location>
        <begin position="1005"/>
        <end position="1014"/>
    </location>
</feature>
<dbReference type="SMART" id="SM00368">
    <property type="entry name" value="LRR_RI"/>
    <property type="match status" value="7"/>
</dbReference>
<dbReference type="Gene3D" id="2.10.25.10">
    <property type="entry name" value="Laminin"/>
    <property type="match status" value="7"/>
</dbReference>
<dbReference type="InterPro" id="IPR000152">
    <property type="entry name" value="EGF-type_Asp/Asn_hydroxyl_site"/>
</dbReference>
<dbReference type="Pfam" id="PF01462">
    <property type="entry name" value="LRRNT"/>
    <property type="match status" value="4"/>
</dbReference>
<keyword evidence="7" id="KW-0677">Repeat</keyword>
<dbReference type="SUPFAM" id="SSF49899">
    <property type="entry name" value="Concanavalin A-like lectins/glucanases"/>
    <property type="match status" value="1"/>
</dbReference>
<feature type="disulfide bond" evidence="10">
    <location>
        <begin position="1082"/>
        <end position="1091"/>
    </location>
</feature>
<dbReference type="FunFam" id="2.10.25.10:FF:000054">
    <property type="entry name" value="Slit guidance ligand 2"/>
    <property type="match status" value="1"/>
</dbReference>
<dbReference type="PROSITE" id="PS50026">
    <property type="entry name" value="EGF_3"/>
    <property type="match status" value="6"/>
</dbReference>
<feature type="domain" description="EGF-like" evidence="14">
    <location>
        <begin position="1056"/>
        <end position="1092"/>
    </location>
</feature>
<evidence type="ECO:0000256" key="4">
    <source>
        <dbReference type="ARBA" id="ARBA00022536"/>
    </source>
</evidence>
<dbReference type="InterPro" id="IPR032675">
    <property type="entry name" value="LRR_dom_sf"/>
</dbReference>
<feature type="region of interest" description="Disordered" evidence="11">
    <location>
        <begin position="34"/>
        <end position="61"/>
    </location>
</feature>
<dbReference type="FunFam" id="3.80.10.10:FF:000770">
    <property type="entry name" value="Uncharacterized protein"/>
    <property type="match status" value="1"/>
</dbReference>
<dbReference type="Pfam" id="PF13855">
    <property type="entry name" value="LRR_8"/>
    <property type="match status" value="4"/>
</dbReference>
<evidence type="ECO:0000259" key="12">
    <source>
        <dbReference type="PROSITE" id="PS01225"/>
    </source>
</evidence>
<dbReference type="InterPro" id="IPR001611">
    <property type="entry name" value="Leu-rich_rpt"/>
</dbReference>
<dbReference type="GO" id="GO:0008201">
    <property type="term" value="F:heparin binding"/>
    <property type="evidence" value="ECO:0007669"/>
    <property type="project" value="TreeGrafter"/>
</dbReference>
<sequence>MKRVETCNEAGRWAEMGEGVAAGGEEQWTSLRCDGSGVEGRGGEQRGAWQPTRLSQSGEVGGVGRALLSPDARSAVRGSFSVSLSCLCPSPLSLSAAPVGTFLWTRRHQPGSEGGGQASRVSDGAVLPGRVWTHSRPAMSLARRLALAALVTLLVSPGGRGEDQGSPCPAECTCSGLTVSCGRRNLTQVPRPLPSDAQRIRLSHNRIAFLPDGVFANMPKLYRLDLSHNQLRVLGRRALQGAPNINNLQLDNNQLTCIDEDAIKELKSLQVLSLSRNNLTWVPRGLLEGATGLRSVRLADNPLHCDCSLSWLGRWLRRHPTLALFAKCHAPPALRGKQVAEVHDSHFRCSGGGRREEGGGCPTPPLCPESCRCSDGIVDCRDRGFTHVPLHLPEDTTELRLEQNLITEVPQRAFAPFKRLRRIDLSNNQITAIAGDAFLGLKSLASLVLYGNKITELAAGVFSGLSSLQLLLLNANRITCLRRDAFADLRSLNLLSLYDNNIKTIQNGTFDTLSSIQTLHLGRNPFVCDCSIQWLSDYLENNPIETSGARCESPRWLQRRKLTALAEERLKCTDGTVSLYAGECVTAEECPRGCTCRATTVDCTAGGLTHLPDTLPPYTTVLLLSDNELREVGGSTALGQLSRLRRLVLANNQLRRLPPAAFQAVPSLHHLDLSDNDLVEVNSRILKGLPHLRALSLADNKVTCISPGAFTQLPALREINLDGNPLHCNCHMSWLAEWLRSHGARTGIPKCHSPPPLKGTLITDVPSSQFLCDGDEAGCLGVEEQCPAECHCEGTVVRCSRARLQHIPAGIPSHTTELYLDVNEIMEVDADRLSHLTALTRLDLSNNQIAVLQNNTFASLHQLSTLIVSYNKLQCLQRDALAGLRKLRILSLHGNDVSMIPDGAFRDLVLITHIAMGANPLYCDCSLAWFSDWIKGDFVEPGIARCAEPATMRDKLVLTTPTQAFKCVPSVPDEVQAKCDLCYTHPCENGATCRSLANRSYECECAPAFYGPNCQYKIDACYGNPCRNFGTCKILEAGRFSCHCPAGFEGDRCEINIDDCVESKCENNSTCIDLVEQYRCQCHPGFTGEYCERKIPFCSKEFNPCKNGATCLNHNTHYECQCLLGFAGDNCTENVDDCVNHLCQNGASCVDGINEYTCKCVNDYSGKPHPASTMIVRTESAFVPPNSKDYVCKCSPGFSGKHCEYLTRVHFGANDSYLALEPLKTRPSSNVTLHLRTTQKDGVLLYTGDSAHLAVELFMGRVRVSYDVGNYPVSNMFSYEMVNDGIWHTVELLTIKQNFTLRIDHGTARFIVNDGTNEYLQTTSPLYIGGLPREVAEEAAKKWHLRDTGSFIGCLERVYLNGRLKDLGSGQQHKVAPGCGGEETVRDQGQRGMQGVVIAAEGEGPLVSGTSKVTQRPGGPAMDEQDCPHNTSIANEIQVHPPVLEETETPAEEEESGDEEAARVDPCENHKCRRGRCKPRRKADGATDYKCRCRTGWSGRFCDQAPTCRKEQFTEYYVENGCRSRRPIKNAICSGTCGSHCCKPRRTKQRQVRLICNDGTSYKKEIEIIRKCRCRRRCY</sequence>
<dbReference type="GO" id="GO:0005576">
    <property type="term" value="C:extracellular region"/>
    <property type="evidence" value="ECO:0007669"/>
    <property type="project" value="UniProtKB-SubCell"/>
</dbReference>
<feature type="disulfide bond" evidence="10">
    <location>
        <begin position="1122"/>
        <end position="1131"/>
    </location>
</feature>
<comment type="caution">
    <text evidence="10">Lacks conserved residue(s) required for the propagation of feature annotation.</text>
</comment>
<dbReference type="PROSITE" id="PS00022">
    <property type="entry name" value="EGF_1"/>
    <property type="match status" value="5"/>
</dbReference>
<evidence type="ECO:0000256" key="8">
    <source>
        <dbReference type="ARBA" id="ARBA00023157"/>
    </source>
</evidence>
<keyword evidence="6" id="KW-0732">Signal</keyword>
<evidence type="ECO:0000256" key="6">
    <source>
        <dbReference type="ARBA" id="ARBA00022729"/>
    </source>
</evidence>
<dbReference type="GO" id="GO:0048056">
    <property type="term" value="P:R3/R4 cell differentiation"/>
    <property type="evidence" value="ECO:0007669"/>
    <property type="project" value="UniProtKB-ARBA"/>
</dbReference>
<dbReference type="GO" id="GO:0050919">
    <property type="term" value="P:negative chemotaxis"/>
    <property type="evidence" value="ECO:0007669"/>
    <property type="project" value="TreeGrafter"/>
</dbReference>
<dbReference type="CDD" id="cd00054">
    <property type="entry name" value="EGF_CA"/>
    <property type="match status" value="5"/>
</dbReference>
<dbReference type="Gene3D" id="3.80.10.10">
    <property type="entry name" value="Ribonuclease Inhibitor"/>
    <property type="match status" value="4"/>
</dbReference>
<dbReference type="InterPro" id="IPR018097">
    <property type="entry name" value="EGF_Ca-bd_CS"/>
</dbReference>
<dbReference type="GO" id="GO:0007411">
    <property type="term" value="P:axon guidance"/>
    <property type="evidence" value="ECO:0007669"/>
    <property type="project" value="TreeGrafter"/>
</dbReference>
<evidence type="ECO:0000256" key="11">
    <source>
        <dbReference type="SAM" id="MobiDB-lite"/>
    </source>
</evidence>
<dbReference type="GO" id="GO:0048608">
    <property type="term" value="P:reproductive structure development"/>
    <property type="evidence" value="ECO:0007669"/>
    <property type="project" value="UniProtKB-ARBA"/>
</dbReference>
<dbReference type="SMART" id="SM00282">
    <property type="entry name" value="LamG"/>
    <property type="match status" value="1"/>
</dbReference>
<dbReference type="GO" id="GO:0048568">
    <property type="term" value="P:embryonic organ development"/>
    <property type="evidence" value="ECO:0007669"/>
    <property type="project" value="UniProtKB-ARBA"/>
</dbReference>
<evidence type="ECO:0000313" key="15">
    <source>
        <dbReference type="EMBL" id="KAK8386223.1"/>
    </source>
</evidence>
<dbReference type="Pfam" id="PF01463">
    <property type="entry name" value="LRRCT"/>
    <property type="match status" value="4"/>
</dbReference>
<dbReference type="PANTHER" id="PTHR45836:SF4">
    <property type="entry name" value="PROTEIN SLIT"/>
    <property type="match status" value="1"/>
</dbReference>
<reference evidence="15 16" key="1">
    <citation type="submission" date="2023-03" db="EMBL/GenBank/DDBJ databases">
        <title>High-quality genome of Scylla paramamosain provides insights in environmental adaptation.</title>
        <authorList>
            <person name="Zhang L."/>
        </authorList>
    </citation>
    <scope>NUCLEOTIDE SEQUENCE [LARGE SCALE GENOMIC DNA]</scope>
    <source>
        <strain evidence="15">LZ_2023a</strain>
        <tissue evidence="15">Muscle</tissue>
    </source>
</reference>
<feature type="domain" description="EGF-like" evidence="14">
    <location>
        <begin position="1463"/>
        <end position="1503"/>
    </location>
</feature>
<dbReference type="GO" id="GO:0010160">
    <property type="term" value="P:formation of animal organ boundary"/>
    <property type="evidence" value="ECO:0007669"/>
    <property type="project" value="UniProtKB-ARBA"/>
</dbReference>
<dbReference type="FunFam" id="2.10.25.10:FF:000729">
    <property type="entry name" value="Blast:Protein slit"/>
    <property type="match status" value="1"/>
</dbReference>
<dbReference type="Pfam" id="PF12661">
    <property type="entry name" value="hEGF"/>
    <property type="match status" value="2"/>
</dbReference>
<dbReference type="FunFam" id="2.10.25.10:FF:000012">
    <property type="entry name" value="Delta-like protein"/>
    <property type="match status" value="1"/>
</dbReference>
<dbReference type="InterPro" id="IPR013032">
    <property type="entry name" value="EGF-like_CS"/>
</dbReference>
<dbReference type="SUPFAM" id="SSF57196">
    <property type="entry name" value="EGF/Laminin"/>
    <property type="match status" value="6"/>
</dbReference>
<dbReference type="PROSITE" id="PS01185">
    <property type="entry name" value="CTCK_1"/>
    <property type="match status" value="1"/>
</dbReference>
<evidence type="ECO:0000256" key="3">
    <source>
        <dbReference type="ARBA" id="ARBA00022525"/>
    </source>
</evidence>
<dbReference type="SMART" id="SM00041">
    <property type="entry name" value="CT"/>
    <property type="match status" value="1"/>
</dbReference>
<dbReference type="Pfam" id="PF00008">
    <property type="entry name" value="EGF"/>
    <property type="match status" value="3"/>
</dbReference>
<evidence type="ECO:0000256" key="1">
    <source>
        <dbReference type="ARBA" id="ARBA00004613"/>
    </source>
</evidence>
<dbReference type="SMART" id="SM00013">
    <property type="entry name" value="LRRNT"/>
    <property type="match status" value="4"/>
</dbReference>
<evidence type="ECO:0000313" key="16">
    <source>
        <dbReference type="Proteomes" id="UP001487740"/>
    </source>
</evidence>
<dbReference type="InterPro" id="IPR051355">
    <property type="entry name" value="Notch/Slit_guidance"/>
</dbReference>